<dbReference type="AlphaFoldDB" id="A0A7V2ZHY2"/>
<dbReference type="SUPFAM" id="SSF53756">
    <property type="entry name" value="UDP-Glycosyltransferase/glycogen phosphorylase"/>
    <property type="match status" value="1"/>
</dbReference>
<evidence type="ECO:0000313" key="6">
    <source>
        <dbReference type="EMBL" id="HGT49000.1"/>
    </source>
</evidence>
<name>A0A7V2ZHY2_9BACT</name>
<keyword evidence="2 5" id="KW-0808">Transferase</keyword>
<evidence type="ECO:0000256" key="2">
    <source>
        <dbReference type="ARBA" id="ARBA00022679"/>
    </source>
</evidence>
<feature type="domain" description="Glycosyl transferase family 1" evidence="3">
    <location>
        <begin position="249"/>
        <end position="398"/>
    </location>
</feature>
<dbReference type="Pfam" id="PF13439">
    <property type="entry name" value="Glyco_transf_4"/>
    <property type="match status" value="1"/>
</dbReference>
<dbReference type="InterPro" id="IPR028098">
    <property type="entry name" value="Glyco_trans_4-like_N"/>
</dbReference>
<reference evidence="5" key="1">
    <citation type="journal article" date="2020" name="mSystems">
        <title>Genome- and Community-Level Interaction Insights into Carbon Utilization and Element Cycling Functions of Hydrothermarchaeota in Hydrothermal Sediment.</title>
        <authorList>
            <person name="Zhou Z."/>
            <person name="Liu Y."/>
            <person name="Xu W."/>
            <person name="Pan J."/>
            <person name="Luo Z.H."/>
            <person name="Li M."/>
        </authorList>
    </citation>
    <scope>NUCLEOTIDE SEQUENCE [LARGE SCALE GENOMIC DNA]</scope>
    <source>
        <strain evidence="5">SpSt-479</strain>
        <strain evidence="6">SpSt-500</strain>
    </source>
</reference>
<protein>
    <submittedName>
        <fullName evidence="5">Glycosyltransferase</fullName>
    </submittedName>
</protein>
<dbReference type="PANTHER" id="PTHR12526">
    <property type="entry name" value="GLYCOSYLTRANSFERASE"/>
    <property type="match status" value="1"/>
</dbReference>
<evidence type="ECO:0000313" key="5">
    <source>
        <dbReference type="EMBL" id="HFI90225.1"/>
    </source>
</evidence>
<dbReference type="InterPro" id="IPR001296">
    <property type="entry name" value="Glyco_trans_1"/>
</dbReference>
<keyword evidence="1" id="KW-0328">Glycosyltransferase</keyword>
<organism evidence="5">
    <name type="scientific">Ignavibacterium album</name>
    <dbReference type="NCBI Taxonomy" id="591197"/>
    <lineage>
        <taxon>Bacteria</taxon>
        <taxon>Pseudomonadati</taxon>
        <taxon>Ignavibacteriota</taxon>
        <taxon>Ignavibacteria</taxon>
        <taxon>Ignavibacteriales</taxon>
        <taxon>Ignavibacteriaceae</taxon>
        <taxon>Ignavibacterium</taxon>
    </lineage>
</organism>
<sequence>MRVLFITYYWPPSGKASLHWPLDIITHLHKLNCEPIVLTTKDETFTEKDESLLNKVNPNWKVIRAKAVEPFNLYRKFIGKKPGEKLIASETISLENKSLAHRISIWIRMNLFIPDARIGWYFPAVKEAKKLLSKENVDAIVSIGPPHTTHLIAKKLSKKFSIPYLPVFIDPWVDIVYYKNLKRSLITKKIDNQLEKSVVENAKKIIFVTESMKQDYIKKYPFIKEKSFVLYWGYNEDDFKGLPLNPLPKEGDFENQRVIVHAGNIFDYQNPEMLWKEIRDKLSKGEKFKIKFIGTVAPLIKQSIKNFGLESITEYIGFLPYHKMLEELTNADYLLVCATEKRHVPGKLFEYLRIGKPIIAFGNDNEEVKKILDETKSGWLFRYNEELKELFDKSIYNKPDIELIKKFDRKNIAEKLREILC</sequence>
<dbReference type="Gene3D" id="3.40.50.2000">
    <property type="entry name" value="Glycogen Phosphorylase B"/>
    <property type="match status" value="2"/>
</dbReference>
<dbReference type="EMBL" id="DSUJ01000005">
    <property type="protein sequence ID" value="HFI90225.1"/>
    <property type="molecule type" value="Genomic_DNA"/>
</dbReference>
<dbReference type="GO" id="GO:0016757">
    <property type="term" value="F:glycosyltransferase activity"/>
    <property type="evidence" value="ECO:0007669"/>
    <property type="project" value="UniProtKB-KW"/>
</dbReference>
<proteinExistence type="predicted"/>
<evidence type="ECO:0000256" key="1">
    <source>
        <dbReference type="ARBA" id="ARBA00022676"/>
    </source>
</evidence>
<dbReference type="Pfam" id="PF00534">
    <property type="entry name" value="Glycos_transf_1"/>
    <property type="match status" value="1"/>
</dbReference>
<accession>A0A7V2ZHY2</accession>
<dbReference type="EMBL" id="DSVI01000024">
    <property type="protein sequence ID" value="HGT49000.1"/>
    <property type="molecule type" value="Genomic_DNA"/>
</dbReference>
<comment type="caution">
    <text evidence="5">The sequence shown here is derived from an EMBL/GenBank/DDBJ whole genome shotgun (WGS) entry which is preliminary data.</text>
</comment>
<evidence type="ECO:0000259" key="4">
    <source>
        <dbReference type="Pfam" id="PF13439"/>
    </source>
</evidence>
<feature type="domain" description="Glycosyltransferase subfamily 4-like N-terminal" evidence="4">
    <location>
        <begin position="106"/>
        <end position="236"/>
    </location>
</feature>
<gene>
    <name evidence="5" type="ORF">ENS31_01700</name>
    <name evidence="6" type="ORF">ENS56_13270</name>
</gene>
<evidence type="ECO:0000259" key="3">
    <source>
        <dbReference type="Pfam" id="PF00534"/>
    </source>
</evidence>
<dbReference type="PANTHER" id="PTHR12526:SF629">
    <property type="entry name" value="TEICHURONIC ACID BIOSYNTHESIS GLYCOSYLTRANSFERASE TUAH-RELATED"/>
    <property type="match status" value="1"/>
</dbReference>